<feature type="transmembrane region" description="Helical" evidence="1">
    <location>
        <begin position="6"/>
        <end position="29"/>
    </location>
</feature>
<keyword evidence="3" id="KW-1185">Reference proteome</keyword>
<dbReference type="Proteomes" id="UP000321363">
    <property type="component" value="Unassembled WGS sequence"/>
</dbReference>
<dbReference type="AlphaFoldDB" id="A0A5C6VQ12"/>
<keyword evidence="1" id="KW-0472">Membrane</keyword>
<comment type="caution">
    <text evidence="2">The sequence shown here is derived from an EMBL/GenBank/DDBJ whole genome shotgun (WGS) entry which is preliminary data.</text>
</comment>
<reference evidence="2 3" key="1">
    <citation type="journal article" date="2005" name="Int. J. Syst. Evol. Microbiol.">
        <title>Bacillus litoralis sp. nov., isolated from a tidal flat of the Yellow Sea in Korea.</title>
        <authorList>
            <person name="Yoon J.H."/>
            <person name="Oh T.K."/>
        </authorList>
    </citation>
    <scope>NUCLEOTIDE SEQUENCE [LARGE SCALE GENOMIC DNA]</scope>
    <source>
        <strain evidence="2 3">SW-211</strain>
    </source>
</reference>
<evidence type="ECO:0000313" key="2">
    <source>
        <dbReference type="EMBL" id="TXC85825.1"/>
    </source>
</evidence>
<dbReference type="OrthoDB" id="2974742at2"/>
<dbReference type="RefSeq" id="WP_146950309.1">
    <property type="nucleotide sequence ID" value="NZ_VOQF01000015.1"/>
</dbReference>
<name>A0A5C6VQ12_9BACI</name>
<protein>
    <submittedName>
        <fullName evidence="2">Uncharacterized protein</fullName>
    </submittedName>
</protein>
<feature type="transmembrane region" description="Helical" evidence="1">
    <location>
        <begin position="36"/>
        <end position="56"/>
    </location>
</feature>
<keyword evidence="1" id="KW-1133">Transmembrane helix</keyword>
<evidence type="ECO:0000313" key="3">
    <source>
        <dbReference type="Proteomes" id="UP000321363"/>
    </source>
</evidence>
<accession>A0A5C6VQ12</accession>
<evidence type="ECO:0000256" key="1">
    <source>
        <dbReference type="SAM" id="Phobius"/>
    </source>
</evidence>
<dbReference type="EMBL" id="VOQF01000015">
    <property type="protein sequence ID" value="TXC85825.1"/>
    <property type="molecule type" value="Genomic_DNA"/>
</dbReference>
<keyword evidence="1" id="KW-0812">Transmembrane</keyword>
<organism evidence="2 3">
    <name type="scientific">Metabacillus litoralis</name>
    <dbReference type="NCBI Taxonomy" id="152268"/>
    <lineage>
        <taxon>Bacteria</taxon>
        <taxon>Bacillati</taxon>
        <taxon>Bacillota</taxon>
        <taxon>Bacilli</taxon>
        <taxon>Bacillales</taxon>
        <taxon>Bacillaceae</taxon>
        <taxon>Metabacillus</taxon>
    </lineage>
</organism>
<proteinExistence type="predicted"/>
<sequence>MKDFILGIITISLTVIIYNGFTTLVGFHYEIFSDKFNLLLALIDLGIWMVIFLPIYKLSKKLLLKEEN</sequence>
<gene>
    <name evidence="2" type="ORF">FS935_19460</name>
</gene>